<dbReference type="KEGG" id="mhf:MHF_0956"/>
<dbReference type="HOGENOM" id="CLU_098620_4_1_14"/>
<accession>F6FJ15</accession>
<reference key="2">
    <citation type="submission" date="2011-05" db="EMBL/GenBank/DDBJ databases">
        <title>The Genome of Mycoplasma haemofelis Strain Ohio2, a pathogenic hemoplasma of the cat.</title>
        <authorList>
            <person name="Santos A.P."/>
            <person name="Guimaraes A.M.S."/>
            <person name="SanMiguel P.J."/>
            <person name="Martin S.W."/>
            <person name="Messick J.B."/>
        </authorList>
    </citation>
    <scope>NUCLEOTIDE SEQUENCE</scope>
    <source>
        <strain>Ohio2</strain>
    </source>
</reference>
<name>F6FJ15_MYCHI</name>
<dbReference type="Proteomes" id="UP000007952">
    <property type="component" value="Chromosome"/>
</dbReference>
<evidence type="ECO:0000313" key="1">
    <source>
        <dbReference type="EMBL" id="AEG73213.1"/>
    </source>
</evidence>
<organism evidence="1 2">
    <name type="scientific">Mycoplasma haemofelis (strain Ohio2)</name>
    <dbReference type="NCBI Taxonomy" id="859194"/>
    <lineage>
        <taxon>Bacteria</taxon>
        <taxon>Bacillati</taxon>
        <taxon>Mycoplasmatota</taxon>
        <taxon>Mollicutes</taxon>
        <taxon>Mycoplasmataceae</taxon>
        <taxon>Mycoplasma</taxon>
    </lineage>
</organism>
<dbReference type="BioCyc" id="MHAE859194:G1GR7-950-MONOMER"/>
<dbReference type="AlphaFoldDB" id="F6FJ15"/>
<sequence>MPSKTALASLSALGAGTAATGGVLGHRYFSKDLLLSKLQRQLKDSSHRKILTSKDDPIWNSWKEFYGSEIKAPISGINKENLPKWCEYSLAGKDESKLTLVSKWCVVNTRSVKEELQVNSITLLEGEGSPDWESAWEAYNKDKASLEIEDATFKGTNATQKQQGGPALKKWCETYLSKKMYEFFEGGKNYEKVAKWCSKSAG</sequence>
<dbReference type="STRING" id="859194.MHF_0956"/>
<dbReference type="EMBL" id="CP002808">
    <property type="protein sequence ID" value="AEG73213.1"/>
    <property type="molecule type" value="Genomic_DNA"/>
</dbReference>
<evidence type="ECO:0000313" key="2">
    <source>
        <dbReference type="Proteomes" id="UP000007952"/>
    </source>
</evidence>
<protein>
    <submittedName>
        <fullName evidence="1">Uncharacterized protein</fullName>
    </submittedName>
</protein>
<proteinExistence type="predicted"/>
<reference evidence="1 2" key="1">
    <citation type="journal article" date="2011" name="J. Bacteriol.">
        <title>Complete genome sequences of two hemotropic Mycoplasmas, Mycoplasma haemofelis strain Ohio2 and Mycoplasma suis strain Illinois.</title>
        <authorList>
            <person name="Messick J.B."/>
            <person name="Santos A.P."/>
            <person name="Guimaraes A.M."/>
        </authorList>
    </citation>
    <scope>NUCLEOTIDE SEQUENCE [LARGE SCALE GENOMIC DNA]</scope>
    <source>
        <strain evidence="1 2">Ohio2</strain>
    </source>
</reference>
<gene>
    <name evidence="1" type="ordered locus">MHF_0956</name>
</gene>